<proteinExistence type="predicted"/>
<comment type="caution">
    <text evidence="1">The sequence shown here is derived from an EMBL/GenBank/DDBJ whole genome shotgun (WGS) entry which is preliminary data.</text>
</comment>
<evidence type="ECO:0000313" key="1">
    <source>
        <dbReference type="EMBL" id="KAG0476100.1"/>
    </source>
</evidence>
<protein>
    <submittedName>
        <fullName evidence="1">Uncharacterized protein</fullName>
    </submittedName>
</protein>
<evidence type="ECO:0000313" key="2">
    <source>
        <dbReference type="Proteomes" id="UP000636800"/>
    </source>
</evidence>
<dbReference type="AlphaFoldDB" id="A0A835QTL7"/>
<sequence length="159" mass="17590">MGCEGNVINAGCSKFWNDSWIILKFAFWLSTLNCNLIVSLARLARDEPERALQMLEVTFESAGPNVGLVKTMGRQLSSISEMALQHCGVSLICRLRKEGISFTAQSWTSETAFQHLKTSGNSEKEEAFGCGKGEERMTYTVAAAHLAIFCNGEWLLGCW</sequence>
<reference evidence="1 2" key="1">
    <citation type="journal article" date="2020" name="Nat. Food">
        <title>A phased Vanilla planifolia genome enables genetic improvement of flavour and production.</title>
        <authorList>
            <person name="Hasing T."/>
            <person name="Tang H."/>
            <person name="Brym M."/>
            <person name="Khazi F."/>
            <person name="Huang T."/>
            <person name="Chambers A.H."/>
        </authorList>
    </citation>
    <scope>NUCLEOTIDE SEQUENCE [LARGE SCALE GENOMIC DNA]</scope>
    <source>
        <tissue evidence="1">Leaf</tissue>
    </source>
</reference>
<dbReference type="Proteomes" id="UP000636800">
    <property type="component" value="Chromosome 6"/>
</dbReference>
<accession>A0A835QTL7</accession>
<gene>
    <name evidence="1" type="ORF">HPP92_012941</name>
</gene>
<dbReference type="OrthoDB" id="734536at2759"/>
<keyword evidence="2" id="KW-1185">Reference proteome</keyword>
<name>A0A835QTL7_VANPL</name>
<organism evidence="1 2">
    <name type="scientific">Vanilla planifolia</name>
    <name type="common">Vanilla</name>
    <dbReference type="NCBI Taxonomy" id="51239"/>
    <lineage>
        <taxon>Eukaryota</taxon>
        <taxon>Viridiplantae</taxon>
        <taxon>Streptophyta</taxon>
        <taxon>Embryophyta</taxon>
        <taxon>Tracheophyta</taxon>
        <taxon>Spermatophyta</taxon>
        <taxon>Magnoliopsida</taxon>
        <taxon>Liliopsida</taxon>
        <taxon>Asparagales</taxon>
        <taxon>Orchidaceae</taxon>
        <taxon>Vanilloideae</taxon>
        <taxon>Vanilleae</taxon>
        <taxon>Vanilla</taxon>
    </lineage>
</organism>
<dbReference type="EMBL" id="JADCNL010000006">
    <property type="protein sequence ID" value="KAG0476100.1"/>
    <property type="molecule type" value="Genomic_DNA"/>
</dbReference>